<dbReference type="SUPFAM" id="SSF51306">
    <property type="entry name" value="LexA/Signal peptidase"/>
    <property type="match status" value="1"/>
</dbReference>
<evidence type="ECO:0000256" key="3">
    <source>
        <dbReference type="ARBA" id="ARBA00022989"/>
    </source>
</evidence>
<dbReference type="EC" id="3.4.21.89" evidence="5"/>
<evidence type="ECO:0000313" key="6">
    <source>
        <dbReference type="EMBL" id="GAA1109404.1"/>
    </source>
</evidence>
<keyword evidence="2" id="KW-0812">Transmembrane</keyword>
<dbReference type="NCBIfam" id="TIGR02228">
    <property type="entry name" value="sigpep_I_arch"/>
    <property type="match status" value="1"/>
</dbReference>
<accession>A0ABP4EK96</accession>
<dbReference type="InterPro" id="IPR019533">
    <property type="entry name" value="Peptidase_S26"/>
</dbReference>
<evidence type="ECO:0000256" key="5">
    <source>
        <dbReference type="NCBIfam" id="TIGR02228"/>
    </source>
</evidence>
<name>A0ABP4EK96_9ACTN</name>
<proteinExistence type="predicted"/>
<comment type="caution">
    <text evidence="6">The sequence shown here is derived from an EMBL/GenBank/DDBJ whole genome shotgun (WGS) entry which is preliminary data.</text>
</comment>
<protein>
    <recommendedName>
        <fullName evidence="5">Signal peptidase I</fullName>
        <ecNumber evidence="5">3.4.21.89</ecNumber>
    </recommendedName>
</protein>
<evidence type="ECO:0000313" key="7">
    <source>
        <dbReference type="Proteomes" id="UP001501581"/>
    </source>
</evidence>
<sequence>MNRLARTARRLPRLLLSLTLIALTVGCLAYLAPGLFGYDRYVITGGSMSGTFEKGSVVFEEQVPVADLQVGDVITYLPPADSGVGTLVTHRIISIKPDKTGTLVLRTQGDANPDPDPWKFSLTGTTQPVVRHSVPYVGSLLIALADPQIRRLAVGLPATLIALIALRDLIRGIRGQQQERRVARVQHPLVPAPAAQPA</sequence>
<gene>
    <name evidence="6" type="ORF">GCM10009668_32210</name>
</gene>
<keyword evidence="3" id="KW-1133">Transmembrane helix</keyword>
<evidence type="ECO:0000256" key="2">
    <source>
        <dbReference type="ARBA" id="ARBA00022692"/>
    </source>
</evidence>
<evidence type="ECO:0000256" key="4">
    <source>
        <dbReference type="ARBA" id="ARBA00023136"/>
    </source>
</evidence>
<keyword evidence="7" id="KW-1185">Reference proteome</keyword>
<comment type="subcellular location">
    <subcellularLocation>
        <location evidence="1">Membrane</location>
    </subcellularLocation>
</comment>
<dbReference type="RefSeq" id="WP_343995861.1">
    <property type="nucleotide sequence ID" value="NZ_BAAALG010000012.1"/>
</dbReference>
<evidence type="ECO:0000256" key="1">
    <source>
        <dbReference type="ARBA" id="ARBA00004370"/>
    </source>
</evidence>
<dbReference type="InterPro" id="IPR001733">
    <property type="entry name" value="Peptidase_S26B"/>
</dbReference>
<reference evidence="7" key="1">
    <citation type="journal article" date="2019" name="Int. J. Syst. Evol. Microbiol.">
        <title>The Global Catalogue of Microorganisms (GCM) 10K type strain sequencing project: providing services to taxonomists for standard genome sequencing and annotation.</title>
        <authorList>
            <consortium name="The Broad Institute Genomics Platform"/>
            <consortium name="The Broad Institute Genome Sequencing Center for Infectious Disease"/>
            <person name="Wu L."/>
            <person name="Ma J."/>
        </authorList>
    </citation>
    <scope>NUCLEOTIDE SEQUENCE [LARGE SCALE GENOMIC DNA]</scope>
    <source>
        <strain evidence="7">JCM 13008</strain>
    </source>
</reference>
<keyword evidence="4" id="KW-0472">Membrane</keyword>
<dbReference type="EMBL" id="BAAALG010000012">
    <property type="protein sequence ID" value="GAA1109404.1"/>
    <property type="molecule type" value="Genomic_DNA"/>
</dbReference>
<dbReference type="Proteomes" id="UP001501581">
    <property type="component" value="Unassembled WGS sequence"/>
</dbReference>
<organism evidence="6 7">
    <name type="scientific">Nocardioides dubius</name>
    <dbReference type="NCBI Taxonomy" id="317019"/>
    <lineage>
        <taxon>Bacteria</taxon>
        <taxon>Bacillati</taxon>
        <taxon>Actinomycetota</taxon>
        <taxon>Actinomycetes</taxon>
        <taxon>Propionibacteriales</taxon>
        <taxon>Nocardioidaceae</taxon>
        <taxon>Nocardioides</taxon>
    </lineage>
</organism>
<dbReference type="CDD" id="cd06530">
    <property type="entry name" value="S26_SPase_I"/>
    <property type="match status" value="1"/>
</dbReference>
<dbReference type="PROSITE" id="PS51257">
    <property type="entry name" value="PROKAR_LIPOPROTEIN"/>
    <property type="match status" value="1"/>
</dbReference>
<dbReference type="InterPro" id="IPR036286">
    <property type="entry name" value="LexA/Signal_pep-like_sf"/>
</dbReference>